<dbReference type="GeneTree" id="ENSGT00550000075118"/>
<evidence type="ECO:0000259" key="16">
    <source>
        <dbReference type="Pfam" id="PF00534"/>
    </source>
</evidence>
<evidence type="ECO:0000256" key="7">
    <source>
        <dbReference type="ARBA" id="ARBA00022679"/>
    </source>
</evidence>
<evidence type="ECO:0000256" key="10">
    <source>
        <dbReference type="ARBA" id="ARBA00022989"/>
    </source>
</evidence>
<feature type="domain" description="ALG11 mannosyltransferase N-terminal" evidence="17">
    <location>
        <begin position="131"/>
        <end position="336"/>
    </location>
</feature>
<dbReference type="GO" id="GO:0004377">
    <property type="term" value="F:GDP-Man:Man(3)GlcNAc(2)-PP-Dol alpha-1,2-mannosyltransferase activity"/>
    <property type="evidence" value="ECO:0007669"/>
    <property type="project" value="UniProtKB-UniRule"/>
</dbReference>
<reference evidence="18" key="2">
    <citation type="submission" date="2025-08" db="UniProtKB">
        <authorList>
            <consortium name="Ensembl"/>
        </authorList>
    </citation>
    <scope>IDENTIFICATION</scope>
</reference>
<name>A0A667XPS2_9TELE</name>
<keyword evidence="10 14" id="KW-1133">Transmembrane helix</keyword>
<dbReference type="Gene3D" id="3.40.50.2000">
    <property type="entry name" value="Glycogen Phosphorylase B"/>
    <property type="match status" value="1"/>
</dbReference>
<evidence type="ECO:0000256" key="6">
    <source>
        <dbReference type="ARBA" id="ARBA00022676"/>
    </source>
</evidence>
<keyword evidence="19" id="KW-1185">Reference proteome</keyword>
<dbReference type="SUPFAM" id="SSF53756">
    <property type="entry name" value="UDP-Glycosyltransferase/glycogen phosphorylase"/>
    <property type="match status" value="1"/>
</dbReference>
<dbReference type="FunFam" id="3.40.50.2000:FF:000076">
    <property type="entry name" value="GDP-Man:Man(3)GlcNAc(2)-PP-Dol alpha-1,2-mannosyltransferase"/>
    <property type="match status" value="1"/>
</dbReference>
<dbReference type="CDD" id="cd03806">
    <property type="entry name" value="GT4_ALG11-like"/>
    <property type="match status" value="1"/>
</dbReference>
<comment type="subcellular location">
    <subcellularLocation>
        <location evidence="1">Endoplasmic reticulum membrane</location>
        <topology evidence="1">Single-pass membrane protein</topology>
    </subcellularLocation>
</comment>
<evidence type="ECO:0000256" key="8">
    <source>
        <dbReference type="ARBA" id="ARBA00022692"/>
    </source>
</evidence>
<evidence type="ECO:0000256" key="9">
    <source>
        <dbReference type="ARBA" id="ARBA00022824"/>
    </source>
</evidence>
<feature type="domain" description="Glycosyl transferase family 1" evidence="16">
    <location>
        <begin position="397"/>
        <end position="562"/>
    </location>
</feature>
<dbReference type="EC" id="2.4.1.131" evidence="4 14"/>
<comment type="similarity">
    <text evidence="3 14">Belongs to the glycosyltransferase group 1 family. Glycosyltransferase 4 subfamily.</text>
</comment>
<dbReference type="Proteomes" id="UP000472263">
    <property type="component" value="Chromosome 21"/>
</dbReference>
<dbReference type="Pfam" id="PF15924">
    <property type="entry name" value="ALG11_N"/>
    <property type="match status" value="1"/>
</dbReference>
<keyword evidence="6 14" id="KW-0328">Glycosyltransferase</keyword>
<feature type="compositionally biased region" description="Acidic residues" evidence="15">
    <location>
        <begin position="362"/>
        <end position="380"/>
    </location>
</feature>
<comment type="function">
    <text evidence="13">GDP-Man:Man(3)GlcNAc(2)-PP-Dol alpha-1,2-mannosyltransferase that operates in the biosynthetic pathway of dolichol-linked oligosaccharides, the glycan precursors employed in protein asparagine (N)-glycosylation. The assembly of dolichol-linked oligosaccharides begins on the cytosolic side of the endoplasmic reticulum membrane and finishes in its lumen. The sequential addition of sugars to dolichol pyrophosphate produces dolichol-linked oligosaccharides containing fourteen sugars, including two GlcNAcs, nine mannoses and three glucoses. Once assembled, the oligosaccharide is transferred from the lipid to nascent proteins by oligosaccharyltransferases. Catalyzes, on the cytoplasmic face of the endoplasmic reticulum, the addition of the fourth and fifth mannose residues to the dolichol-linked oligosaccharide chain, to produce Man(5)GlcNAc(2)-PP-dolichol core oligosaccharide. Man(5)GlcNAc(2)-PP-dolichol is a substrate for ALG3, the following enzyme in the biosynthetic pathway.</text>
</comment>
<proteinExistence type="inferred from homology"/>
<protein>
    <recommendedName>
        <fullName evidence="5 14">GDP-Man:Man(3)GlcNAc(2)-PP-Dol alpha-1,2-mannosyltransferase</fullName>
        <ecNumber evidence="4 14">2.4.1.131</ecNumber>
    </recommendedName>
</protein>
<keyword evidence="7 14" id="KW-0808">Transferase</keyword>
<dbReference type="InParanoid" id="A0A667XPS2"/>
<dbReference type="UniPathway" id="UPA00378"/>
<evidence type="ECO:0000256" key="1">
    <source>
        <dbReference type="ARBA" id="ARBA00004389"/>
    </source>
</evidence>
<keyword evidence="9 14" id="KW-0256">Endoplasmic reticulum</keyword>
<evidence type="ECO:0000256" key="11">
    <source>
        <dbReference type="ARBA" id="ARBA00023136"/>
    </source>
</evidence>
<sequence length="592" mass="65776">MTSCRTLRILNVEGNQLVALPCGALRLGLTHLRVARNLMHPRFLHTFSRRSAQTLLDLASLALWRTEPQLRYSTLPPAAQSALSRLLWSLVLPCVYLSLVLTLLLVLAVLGVRLWLQGRRKARGARDSSPAVAFFHPYCHAGGGGERVLWCGLRALQTRYPSFSFVVYTGDEGVSGEQILEGARQRFNITLPRPVTFVFLRHRVLVEARSYPHFTLLGQSLGSMFLGWEALTAFVPDLYVDSMGYAFTLPVFRYLGACKVASYVHYPTVSTDMLSVVRERNPRFNNADFISRNPVLSAVKVLYYCCFALLYGLAGSCSDVIMVNSTWTLGHILALWRSPSRTGVVYPPCDVRAFLDVPLDEDEDEDGWEELGGGEEEEEEGGGRGGGGGGDRKCHSIVSVGQFRPEKDHRLQIRAFRNLLDRKGSGPGGREALRLVLVGGCRNQEDEERVLMLRGLCHELGVADRVHFKVNVPFDELKRELVDATIGLHTMWNEHFGIGVVECMAAGTIVLAHKSGGPKLDIVVPYEGGQTGFLADSEDSYAAAMETILALSPAARLEIRRTARRSVQRFSDQEFEACFLAAMEPLMMKLER</sequence>
<dbReference type="PANTHER" id="PTHR45919">
    <property type="entry name" value="GDP-MAN:MAN(3)GLCNAC(2)-PP-DOL ALPHA-1,2-MANNOSYLTRANSFERASE"/>
    <property type="match status" value="1"/>
</dbReference>
<comment type="catalytic activity">
    <reaction evidence="12 14">
        <text>an alpha-D-Man-(1-&gt;3)-[alpha-D-Man-(1-&gt;6)]-beta-D-Man-(1-&gt;4)-beta-D-GlcNAc-(1-&gt;4)-alpha-D-GlcNAc-diphospho-di-trans,poly-cis-dolichol + 2 GDP-alpha-D-mannose = an alpha-D-Man-(1-&gt;2)-alpha-D-Man-(1-&gt;2)-alpha-D-Man-(1-&gt;3)-[alpha-D-Man-(1-&gt;6)]-beta-D-Man-(1-&gt;4)-beta-D-GlcNAc-(1-&gt;4)-alpha-D-GlcNAc-diphospho-di-trans,poly-cis-dolichol + 2 GDP + 2 H(+)</text>
        <dbReference type="Rhea" id="RHEA:29523"/>
        <dbReference type="Rhea" id="RHEA-COMP:19515"/>
        <dbReference type="Rhea" id="RHEA-COMP:19516"/>
        <dbReference type="ChEBI" id="CHEBI:15378"/>
        <dbReference type="ChEBI" id="CHEBI:57527"/>
        <dbReference type="ChEBI" id="CHEBI:58189"/>
        <dbReference type="ChEBI" id="CHEBI:132511"/>
        <dbReference type="ChEBI" id="CHEBI:132515"/>
        <dbReference type="EC" id="2.4.1.131"/>
    </reaction>
    <physiologicalReaction direction="left-to-right" evidence="12 14">
        <dbReference type="Rhea" id="RHEA:29524"/>
    </physiologicalReaction>
</comment>
<evidence type="ECO:0000313" key="19">
    <source>
        <dbReference type="Proteomes" id="UP000472263"/>
    </source>
</evidence>
<dbReference type="Pfam" id="PF00534">
    <property type="entry name" value="Glycos_transf_1"/>
    <property type="match status" value="1"/>
</dbReference>
<comment type="pathway">
    <text evidence="2 14">Protein modification; protein glycosylation.</text>
</comment>
<organism evidence="18 19">
    <name type="scientific">Myripristis murdjan</name>
    <name type="common">pinecone soldierfish</name>
    <dbReference type="NCBI Taxonomy" id="586833"/>
    <lineage>
        <taxon>Eukaryota</taxon>
        <taxon>Metazoa</taxon>
        <taxon>Chordata</taxon>
        <taxon>Craniata</taxon>
        <taxon>Vertebrata</taxon>
        <taxon>Euteleostomi</taxon>
        <taxon>Actinopterygii</taxon>
        <taxon>Neopterygii</taxon>
        <taxon>Teleostei</taxon>
        <taxon>Neoteleostei</taxon>
        <taxon>Acanthomorphata</taxon>
        <taxon>Holocentriformes</taxon>
        <taxon>Holocentridae</taxon>
        <taxon>Myripristis</taxon>
    </lineage>
</organism>
<reference evidence="18" key="3">
    <citation type="submission" date="2025-09" db="UniProtKB">
        <authorList>
            <consortium name="Ensembl"/>
        </authorList>
    </citation>
    <scope>IDENTIFICATION</scope>
</reference>
<feature type="transmembrane region" description="Helical" evidence="14">
    <location>
        <begin position="301"/>
        <end position="323"/>
    </location>
</feature>
<gene>
    <name evidence="18" type="primary">ALG11</name>
    <name evidence="18" type="synonym">LOC115380440</name>
</gene>
<reference evidence="18" key="1">
    <citation type="submission" date="2019-06" db="EMBL/GenBank/DDBJ databases">
        <authorList>
            <consortium name="Wellcome Sanger Institute Data Sharing"/>
        </authorList>
    </citation>
    <scope>NUCLEOTIDE SEQUENCE [LARGE SCALE GENOMIC DNA]</scope>
</reference>
<evidence type="ECO:0000256" key="13">
    <source>
        <dbReference type="ARBA" id="ARBA00045128"/>
    </source>
</evidence>
<dbReference type="InterPro" id="IPR001296">
    <property type="entry name" value="Glyco_trans_1"/>
</dbReference>
<keyword evidence="8 14" id="KW-0812">Transmembrane</keyword>
<dbReference type="Ensembl" id="ENSMMDT00005011435.1">
    <property type="protein sequence ID" value="ENSMMDP00005011096.1"/>
    <property type="gene ID" value="ENSMMDG00005005993.1"/>
</dbReference>
<dbReference type="PANTHER" id="PTHR45919:SF1">
    <property type="entry name" value="GDP-MAN:MAN(3)GLCNAC(2)-PP-DOL ALPHA-1,2-MANNOSYLTRANSFERASE"/>
    <property type="match status" value="1"/>
</dbReference>
<evidence type="ECO:0000259" key="17">
    <source>
        <dbReference type="Pfam" id="PF15924"/>
    </source>
</evidence>
<dbReference type="GO" id="GO:0005789">
    <property type="term" value="C:endoplasmic reticulum membrane"/>
    <property type="evidence" value="ECO:0007669"/>
    <property type="project" value="UniProtKB-SubCell"/>
</dbReference>
<evidence type="ECO:0000256" key="15">
    <source>
        <dbReference type="SAM" id="MobiDB-lite"/>
    </source>
</evidence>
<dbReference type="InterPro" id="IPR038013">
    <property type="entry name" value="ALG11"/>
</dbReference>
<evidence type="ECO:0000256" key="14">
    <source>
        <dbReference type="RuleBase" id="RU367051"/>
    </source>
</evidence>
<keyword evidence="11 14" id="KW-0472">Membrane</keyword>
<feature type="region of interest" description="Disordered" evidence="15">
    <location>
        <begin position="362"/>
        <end position="391"/>
    </location>
</feature>
<evidence type="ECO:0000256" key="4">
    <source>
        <dbReference type="ARBA" id="ARBA00012645"/>
    </source>
</evidence>
<evidence type="ECO:0000256" key="2">
    <source>
        <dbReference type="ARBA" id="ARBA00004922"/>
    </source>
</evidence>
<feature type="transmembrane region" description="Helical" evidence="14">
    <location>
        <begin position="86"/>
        <end position="116"/>
    </location>
</feature>
<dbReference type="AlphaFoldDB" id="A0A667XPS2"/>
<accession>A0A667XPS2</accession>
<dbReference type="GO" id="GO:0006487">
    <property type="term" value="P:protein N-linked glycosylation"/>
    <property type="evidence" value="ECO:0007669"/>
    <property type="project" value="TreeGrafter"/>
</dbReference>
<dbReference type="OrthoDB" id="2276068at2759"/>
<evidence type="ECO:0000256" key="5">
    <source>
        <dbReference type="ARBA" id="ARBA00022018"/>
    </source>
</evidence>
<evidence type="ECO:0000313" key="18">
    <source>
        <dbReference type="Ensembl" id="ENSMMDP00005011096.1"/>
    </source>
</evidence>
<evidence type="ECO:0000256" key="3">
    <source>
        <dbReference type="ARBA" id="ARBA00009481"/>
    </source>
</evidence>
<evidence type="ECO:0000256" key="12">
    <source>
        <dbReference type="ARBA" id="ARBA00045065"/>
    </source>
</evidence>
<dbReference type="InterPro" id="IPR031814">
    <property type="entry name" value="ALG11_N"/>
</dbReference>